<dbReference type="Pfam" id="PF04655">
    <property type="entry name" value="APH_6_hur"/>
    <property type="match status" value="1"/>
</dbReference>
<evidence type="ECO:0000313" key="1">
    <source>
        <dbReference type="EMBL" id="MBM6618807.1"/>
    </source>
</evidence>
<comment type="caution">
    <text evidence="1">The sequence shown here is derived from an EMBL/GenBank/DDBJ whole genome shotgun (WGS) entry which is preliminary data.</text>
</comment>
<dbReference type="Gene3D" id="3.90.1200.10">
    <property type="match status" value="1"/>
</dbReference>
<dbReference type="GO" id="GO:0016301">
    <property type="term" value="F:kinase activity"/>
    <property type="evidence" value="ECO:0007669"/>
    <property type="project" value="UniProtKB-KW"/>
</dbReference>
<keyword evidence="2" id="KW-1185">Reference proteome</keyword>
<gene>
    <name evidence="1" type="ORF">JR050_14145</name>
</gene>
<dbReference type="Proteomes" id="UP001518925">
    <property type="component" value="Unassembled WGS sequence"/>
</dbReference>
<proteinExistence type="predicted"/>
<keyword evidence="1" id="KW-0418">Kinase</keyword>
<dbReference type="SUPFAM" id="SSF56112">
    <property type="entry name" value="Protein kinase-like (PK-like)"/>
    <property type="match status" value="1"/>
</dbReference>
<dbReference type="RefSeq" id="WP_204204152.1">
    <property type="nucleotide sequence ID" value="NZ_JAFELM010000035.1"/>
</dbReference>
<sequence length="303" mass="35244">MVIPEKLKTTLIAIHHEKGKQWLQELPQLLKRIEKKYAITFTASSPFKLSYNFVVPAVNVEGKRVVVKMSVPNKELEREANWLTHYQNGQIVTLLEYDHEDGFLIMEHLQPGVPLSHIMDDTLAVEVTAKLMESIWQEPKVGHSFPSIVDWTQGLNRIREKFNGKTGPFDQKLVDLAEERFRYLFHTMKLPVLLHGDLHQDNILSSDKGWKIIDPKGVIGEREVDIIPFLRNYLWTHDSPREVLEKRVNQFSDLLDLNKERILLWGYSLSILSAWWLIEDGQSQESFDQTLNLALLFHELLSN</sequence>
<dbReference type="InterPro" id="IPR011009">
    <property type="entry name" value="Kinase-like_dom_sf"/>
</dbReference>
<dbReference type="InterPro" id="IPR006748">
    <property type="entry name" value="NH2Glyco/OHUrea_AB-resist_kin"/>
</dbReference>
<name>A0ABS2DK68_9BACI</name>
<protein>
    <submittedName>
        <fullName evidence="1">Fructosamine kinase family protein</fullName>
    </submittedName>
</protein>
<dbReference type="EMBL" id="JAFELM010000035">
    <property type="protein sequence ID" value="MBM6618807.1"/>
    <property type="molecule type" value="Genomic_DNA"/>
</dbReference>
<organism evidence="1 2">
    <name type="scientific">Bacillus suaedaesalsae</name>
    <dbReference type="NCBI Taxonomy" id="2810349"/>
    <lineage>
        <taxon>Bacteria</taxon>
        <taxon>Bacillati</taxon>
        <taxon>Bacillota</taxon>
        <taxon>Bacilli</taxon>
        <taxon>Bacillales</taxon>
        <taxon>Bacillaceae</taxon>
        <taxon>Bacillus</taxon>
    </lineage>
</organism>
<keyword evidence="1" id="KW-0808">Transferase</keyword>
<evidence type="ECO:0000313" key="2">
    <source>
        <dbReference type="Proteomes" id="UP001518925"/>
    </source>
</evidence>
<accession>A0ABS2DK68</accession>
<reference evidence="1 2" key="1">
    <citation type="submission" date="2021-02" db="EMBL/GenBank/DDBJ databases">
        <title>Bacillus sp. RD4P76, an endophyte from a halophyte.</title>
        <authorList>
            <person name="Sun J.-Q."/>
        </authorList>
    </citation>
    <scope>NUCLEOTIDE SEQUENCE [LARGE SCALE GENOMIC DNA]</scope>
    <source>
        <strain evidence="1 2">RD4P76</strain>
    </source>
</reference>